<evidence type="ECO:0000256" key="2">
    <source>
        <dbReference type="ARBA" id="ARBA00023054"/>
    </source>
</evidence>
<dbReference type="PANTHER" id="PTHR28573">
    <property type="entry name" value="SPINDLE AND KINETOCHORE-ASSOCIATED PROTEIN 1"/>
    <property type="match status" value="1"/>
</dbReference>
<dbReference type="Gene3D" id="1.10.10.1890">
    <property type="entry name" value="Ska1 microtubule binding domain-like"/>
    <property type="match status" value="1"/>
</dbReference>
<organism evidence="5 6">
    <name type="scientific">Adiantum capillus-veneris</name>
    <name type="common">Maidenhair fern</name>
    <dbReference type="NCBI Taxonomy" id="13818"/>
    <lineage>
        <taxon>Eukaryota</taxon>
        <taxon>Viridiplantae</taxon>
        <taxon>Streptophyta</taxon>
        <taxon>Embryophyta</taxon>
        <taxon>Tracheophyta</taxon>
        <taxon>Polypodiopsida</taxon>
        <taxon>Polypodiidae</taxon>
        <taxon>Polypodiales</taxon>
        <taxon>Pteridineae</taxon>
        <taxon>Pteridaceae</taxon>
        <taxon>Vittarioideae</taxon>
        <taxon>Adiantum</taxon>
    </lineage>
</organism>
<comment type="caution">
    <text evidence="5">The sequence shown here is derived from an EMBL/GenBank/DDBJ whole genome shotgun (WGS) entry which is preliminary data.</text>
</comment>
<dbReference type="GO" id="GO:0051301">
    <property type="term" value="P:cell division"/>
    <property type="evidence" value="ECO:0007669"/>
    <property type="project" value="InterPro"/>
</dbReference>
<dbReference type="Pfam" id="PF07160">
    <property type="entry name" value="SKA1"/>
    <property type="match status" value="1"/>
</dbReference>
<comment type="similarity">
    <text evidence="1">Belongs to the SKA1 family.</text>
</comment>
<dbReference type="GO" id="GO:0000940">
    <property type="term" value="C:outer kinetochore"/>
    <property type="evidence" value="ECO:0007669"/>
    <property type="project" value="TreeGrafter"/>
</dbReference>
<dbReference type="EMBL" id="JABFUD020000019">
    <property type="protein sequence ID" value="KAI5064734.1"/>
    <property type="molecule type" value="Genomic_DNA"/>
</dbReference>
<dbReference type="GO" id="GO:0000278">
    <property type="term" value="P:mitotic cell cycle"/>
    <property type="evidence" value="ECO:0007669"/>
    <property type="project" value="TreeGrafter"/>
</dbReference>
<keyword evidence="6" id="KW-1185">Reference proteome</keyword>
<keyword evidence="2" id="KW-0175">Coiled coil</keyword>
<dbReference type="GO" id="GO:0031110">
    <property type="term" value="P:regulation of microtubule polymerization or depolymerization"/>
    <property type="evidence" value="ECO:0007669"/>
    <property type="project" value="TreeGrafter"/>
</dbReference>
<dbReference type="OrthoDB" id="5962at2759"/>
<dbReference type="Proteomes" id="UP000886520">
    <property type="component" value="Chromosome 19"/>
</dbReference>
<evidence type="ECO:0000313" key="6">
    <source>
        <dbReference type="Proteomes" id="UP000886520"/>
    </source>
</evidence>
<dbReference type="GO" id="GO:0005876">
    <property type="term" value="C:spindle microtubule"/>
    <property type="evidence" value="ECO:0007669"/>
    <property type="project" value="TreeGrafter"/>
</dbReference>
<reference evidence="5" key="1">
    <citation type="submission" date="2021-01" db="EMBL/GenBank/DDBJ databases">
        <title>Adiantum capillus-veneris genome.</title>
        <authorList>
            <person name="Fang Y."/>
            <person name="Liao Q."/>
        </authorList>
    </citation>
    <scope>NUCLEOTIDE SEQUENCE</scope>
    <source>
        <strain evidence="5">H3</strain>
        <tissue evidence="5">Leaf</tissue>
    </source>
</reference>
<dbReference type="GO" id="GO:0072686">
    <property type="term" value="C:mitotic spindle"/>
    <property type="evidence" value="ECO:0007669"/>
    <property type="project" value="TreeGrafter"/>
</dbReference>
<dbReference type="GO" id="GO:0008017">
    <property type="term" value="F:microtubule binding"/>
    <property type="evidence" value="ECO:0007669"/>
    <property type="project" value="InterPro"/>
</dbReference>
<dbReference type="PANTHER" id="PTHR28573:SF1">
    <property type="entry name" value="SPINDLE AND KINETOCHORE-ASSOCIATED PROTEIN 1"/>
    <property type="match status" value="1"/>
</dbReference>
<dbReference type="AlphaFoldDB" id="A0A9D4Z7T9"/>
<gene>
    <name evidence="5" type="ORF">GOP47_0019429</name>
</gene>
<evidence type="ECO:0000256" key="3">
    <source>
        <dbReference type="ARBA" id="ARBA00068507"/>
    </source>
</evidence>
<name>A0A9D4Z7T9_ADICA</name>
<dbReference type="InterPro" id="IPR042031">
    <property type="entry name" value="SKA1_MBD_sf"/>
</dbReference>
<accession>A0A9D4Z7T9</accession>
<dbReference type="FunFam" id="1.10.10.1890:FF:000002">
    <property type="entry name" value="Spindle and kinetochore-associated protein 1"/>
    <property type="match status" value="1"/>
</dbReference>
<dbReference type="GO" id="GO:0007059">
    <property type="term" value="P:chromosome segregation"/>
    <property type="evidence" value="ECO:0007669"/>
    <property type="project" value="InterPro"/>
</dbReference>
<evidence type="ECO:0000256" key="1">
    <source>
        <dbReference type="ARBA" id="ARBA00006836"/>
    </source>
</evidence>
<evidence type="ECO:0000313" key="5">
    <source>
        <dbReference type="EMBL" id="KAI5064734.1"/>
    </source>
</evidence>
<dbReference type="InterPro" id="IPR009829">
    <property type="entry name" value="SKA1"/>
</dbReference>
<sequence>MEAPTTNPKAQTNAHSLEAVMSAFNNRISFFQQVLVARSALPGSTVDLATLDIAVQAMEHQLRAVKARLQDEADALPKAKALIELSLQQERRLKLVSSNLPANLPGSDTSLLSSEHTFLSSDMEASIEAAPTRSMDYVSQKEKKGRGLPPRLYVTIDEFESLSSYMRGRLTLEKINAAVDEMATFAEANARLLAAPRKKLGQELLERALELRDFATFDNVKGKHFFFESDMRGPVLKMDNTGKAILTVLRHLGRISDVRTGRHRAFLLSKA</sequence>
<proteinExistence type="inferred from homology"/>
<evidence type="ECO:0000256" key="4">
    <source>
        <dbReference type="ARBA" id="ARBA00075755"/>
    </source>
</evidence>
<protein>
    <recommendedName>
        <fullName evidence="3">SKA complex subunit 1 homolog</fullName>
    </recommendedName>
    <alternativeName>
        <fullName evidence="4">Spindle and kinetochore-associated protein 1 homolog</fullName>
    </alternativeName>
</protein>